<keyword evidence="17" id="KW-0675">Receptor</keyword>
<feature type="domain" description="Secretin/TonB short N-terminal" evidence="16">
    <location>
        <begin position="62"/>
        <end position="113"/>
    </location>
</feature>
<dbReference type="Gene3D" id="2.170.130.10">
    <property type="entry name" value="TonB-dependent receptor, plug domain"/>
    <property type="match status" value="1"/>
</dbReference>
<evidence type="ECO:0000256" key="10">
    <source>
        <dbReference type="ARBA" id="ARBA00023136"/>
    </source>
</evidence>
<dbReference type="InterPro" id="IPR037066">
    <property type="entry name" value="Plug_dom_sf"/>
</dbReference>
<evidence type="ECO:0000256" key="14">
    <source>
        <dbReference type="RuleBase" id="RU003357"/>
    </source>
</evidence>
<dbReference type="InterPro" id="IPR010917">
    <property type="entry name" value="TonB_rcpt_CS"/>
</dbReference>
<dbReference type="SUPFAM" id="SSF56935">
    <property type="entry name" value="Porins"/>
    <property type="match status" value="1"/>
</dbReference>
<dbReference type="RefSeq" id="WP_133490473.1">
    <property type="nucleotide sequence ID" value="NZ_AQPF01000005.1"/>
</dbReference>
<comment type="subcellular location">
    <subcellularLocation>
        <location evidence="1 12">Cell outer membrane</location>
        <topology evidence="1 12">Multi-pass membrane protein</topology>
    </subcellularLocation>
</comment>
<keyword evidence="18" id="KW-1185">Reference proteome</keyword>
<organism evidence="17 18">
    <name type="scientific">Alcanivorax xiamenensis</name>
    <dbReference type="NCBI Taxonomy" id="1177156"/>
    <lineage>
        <taxon>Bacteria</taxon>
        <taxon>Pseudomonadati</taxon>
        <taxon>Pseudomonadota</taxon>
        <taxon>Gammaproteobacteria</taxon>
        <taxon>Oceanospirillales</taxon>
        <taxon>Alcanivoracaceae</taxon>
        <taxon>Alcanivorax</taxon>
    </lineage>
</organism>
<evidence type="ECO:0000256" key="9">
    <source>
        <dbReference type="ARBA" id="ARBA00023077"/>
    </source>
</evidence>
<keyword evidence="8" id="KW-0408">Iron</keyword>
<keyword evidence="7 15" id="KW-0732">Signal</keyword>
<dbReference type="Gene3D" id="3.55.50.30">
    <property type="match status" value="1"/>
</dbReference>
<dbReference type="Pfam" id="PF07715">
    <property type="entry name" value="Plug"/>
    <property type="match status" value="1"/>
</dbReference>
<comment type="similarity">
    <text evidence="2 12 14">Belongs to the TonB-dependent receptor family.</text>
</comment>
<keyword evidence="10 12" id="KW-0472">Membrane</keyword>
<dbReference type="InterPro" id="IPR012910">
    <property type="entry name" value="Plug_dom"/>
</dbReference>
<dbReference type="EMBL" id="AQPF01000005">
    <property type="protein sequence ID" value="KAF0807169.1"/>
    <property type="molecule type" value="Genomic_DNA"/>
</dbReference>
<keyword evidence="6 12" id="KW-0812">Transmembrane</keyword>
<keyword evidence="11 12" id="KW-0998">Cell outer membrane</keyword>
<accession>A0ABQ6YBM1</accession>
<evidence type="ECO:0000256" key="3">
    <source>
        <dbReference type="ARBA" id="ARBA00022448"/>
    </source>
</evidence>
<evidence type="ECO:0000313" key="17">
    <source>
        <dbReference type="EMBL" id="KAF0807169.1"/>
    </source>
</evidence>
<evidence type="ECO:0000313" key="18">
    <source>
        <dbReference type="Proteomes" id="UP000771797"/>
    </source>
</evidence>
<dbReference type="Pfam" id="PF00593">
    <property type="entry name" value="TonB_dep_Rec_b-barrel"/>
    <property type="match status" value="1"/>
</dbReference>
<evidence type="ECO:0000256" key="7">
    <source>
        <dbReference type="ARBA" id="ARBA00022729"/>
    </source>
</evidence>
<keyword evidence="5" id="KW-0410">Iron transport</keyword>
<keyword evidence="4 12" id="KW-1134">Transmembrane beta strand</keyword>
<dbReference type="PROSITE" id="PS01156">
    <property type="entry name" value="TONB_DEPENDENT_REC_2"/>
    <property type="match status" value="1"/>
</dbReference>
<feature type="chain" id="PRO_5046417955" evidence="15">
    <location>
        <begin position="25"/>
        <end position="909"/>
    </location>
</feature>
<dbReference type="InterPro" id="IPR039426">
    <property type="entry name" value="TonB-dep_rcpt-like"/>
</dbReference>
<evidence type="ECO:0000256" key="12">
    <source>
        <dbReference type="PROSITE-ProRule" id="PRU01360"/>
    </source>
</evidence>
<evidence type="ECO:0000256" key="5">
    <source>
        <dbReference type="ARBA" id="ARBA00022496"/>
    </source>
</evidence>
<proteinExistence type="inferred from homology"/>
<feature type="short sequence motif" description="TonB C-terminal box" evidence="13">
    <location>
        <begin position="892"/>
        <end position="909"/>
    </location>
</feature>
<evidence type="ECO:0000256" key="2">
    <source>
        <dbReference type="ARBA" id="ARBA00009810"/>
    </source>
</evidence>
<evidence type="ECO:0000256" key="4">
    <source>
        <dbReference type="ARBA" id="ARBA00022452"/>
    </source>
</evidence>
<evidence type="ECO:0000259" key="16">
    <source>
        <dbReference type="SMART" id="SM00965"/>
    </source>
</evidence>
<dbReference type="SMART" id="SM00965">
    <property type="entry name" value="STN"/>
    <property type="match status" value="1"/>
</dbReference>
<comment type="caution">
    <text evidence="17">The sequence shown here is derived from an EMBL/GenBank/DDBJ whole genome shotgun (WGS) entry which is preliminary data.</text>
</comment>
<keyword evidence="9 14" id="KW-0798">TonB box</keyword>
<reference evidence="17 18" key="1">
    <citation type="submission" date="2012-09" db="EMBL/GenBank/DDBJ databases">
        <title>Genome Sequence of alkane-degrading Bacterium Alcanivorax sp. 6-D-6.</title>
        <authorList>
            <person name="Lai Q."/>
            <person name="Shao Z."/>
        </authorList>
    </citation>
    <scope>NUCLEOTIDE SEQUENCE [LARGE SCALE GENOMIC DNA]</scope>
    <source>
        <strain evidence="17 18">6-D-6</strain>
    </source>
</reference>
<evidence type="ECO:0000256" key="8">
    <source>
        <dbReference type="ARBA" id="ARBA00023004"/>
    </source>
</evidence>
<gene>
    <name evidence="17" type="ORF">A6D6_01168</name>
</gene>
<name>A0ABQ6YBM1_9GAMM</name>
<dbReference type="InterPro" id="IPR011662">
    <property type="entry name" value="Secretin/TonB_short_N"/>
</dbReference>
<evidence type="ECO:0000256" key="11">
    <source>
        <dbReference type="ARBA" id="ARBA00023237"/>
    </source>
</evidence>
<evidence type="ECO:0000256" key="1">
    <source>
        <dbReference type="ARBA" id="ARBA00004571"/>
    </source>
</evidence>
<dbReference type="PANTHER" id="PTHR30069:SF41">
    <property type="entry name" value="HEME_HEMOPEXIN UTILIZATION PROTEIN C"/>
    <property type="match status" value="1"/>
</dbReference>
<evidence type="ECO:0000256" key="15">
    <source>
        <dbReference type="SAM" id="SignalP"/>
    </source>
</evidence>
<keyword evidence="5" id="KW-0406">Ion transport</keyword>
<dbReference type="InterPro" id="IPR000531">
    <property type="entry name" value="Beta-barrel_TonB"/>
</dbReference>
<dbReference type="InterPro" id="IPR036942">
    <property type="entry name" value="Beta-barrel_TonB_sf"/>
</dbReference>
<dbReference type="PROSITE" id="PS52016">
    <property type="entry name" value="TONB_DEPENDENT_REC_3"/>
    <property type="match status" value="1"/>
</dbReference>
<dbReference type="PANTHER" id="PTHR30069">
    <property type="entry name" value="TONB-DEPENDENT OUTER MEMBRANE RECEPTOR"/>
    <property type="match status" value="1"/>
</dbReference>
<feature type="signal peptide" evidence="15">
    <location>
        <begin position="1"/>
        <end position="24"/>
    </location>
</feature>
<dbReference type="Gene3D" id="2.40.170.20">
    <property type="entry name" value="TonB-dependent receptor, beta-barrel domain"/>
    <property type="match status" value="1"/>
</dbReference>
<sequence>MMQLLTRCLLLAGIGTVLPMPTLAQSVPVSGIEANDRTLHPFNIPAQPLASAINAFSRQSGWQISVASELASQRQSRQVIGTLSPEQALTRLLEGTELIWRGTGHNAAVIYSVPAGDALVLEPIQVQGRSSAKDQAYRAAGSVNVIERKEIERFRGTSVGDIFQGTAGVLVGENRNSGGLDLNIRGMQGQGRVPVLVDGARQETTVYRGYSGVSSRSYIDPDLISSVRIEKGPVMTAEGTGATGGVVSMSTLKPSDIIKPGKDWGIRLRGSALGNNSGSRATVGGSSGYNVNGLSGEDSTTYRVDCVTAELCQGPYDLSRVYGPTDTMNRPGLLDMKGWSGSLALAKSFEKLDLVAAYAQRRQGNYYAGKNGPTPKLDLSERYDRGFWTEVRPALSGATRFRAGERIANTHYESRSLLLKSLLYLPADQSLEISWLRYKSVYGEMMPSQLLWLGEIRETEGSRAEANTYTSRYRWQPINTDLIDFKANLWHTDTDQQNANYSNELDFGSDEKENYRRWGSDISNTSRLVAANMKFDYGLAWQDEKLTTRSVNADVSAIPGDTSGRDGQRQEISAFTNMQWKPVASVTIDAGIRYTRFDSKDNKATSVQEGSSFCEDGDGDGECDLLHYKNKHSGSAPLYSITWEPLRGLRFYGRYAEALRMPSLFEGTSGFSTAPALDVNLKPERAHNKEVGVAFLKDGLIQPDDRFRVKLSYFRNRIDDYLTRTSPNVWEEGSGQRFFTTRNIESAEFFGTELSLEYDAGFWYLQASGTRYHHIEMCHYGSYRRDRCTDYGIANSYLNNMIPPNWHASSTLGMRLFKRKLDTGLRATFMGERNRTPEFDDQTKQGFNGPVQWHRYTLLDLYLSYALSDDLTVDFNIDNLTDQYYLDALSLGLVPAPGRSARLSLTWNF</sequence>
<keyword evidence="3 12" id="KW-0813">Transport</keyword>
<evidence type="ECO:0000256" key="6">
    <source>
        <dbReference type="ARBA" id="ARBA00022692"/>
    </source>
</evidence>
<dbReference type="Proteomes" id="UP000771797">
    <property type="component" value="Unassembled WGS sequence"/>
</dbReference>
<evidence type="ECO:0000256" key="13">
    <source>
        <dbReference type="PROSITE-ProRule" id="PRU10144"/>
    </source>
</evidence>
<protein>
    <submittedName>
        <fullName evidence="17">TonB-dependent heme/hemoglobin receptor family protein</fullName>
    </submittedName>
</protein>